<dbReference type="SUPFAM" id="SSF54236">
    <property type="entry name" value="Ubiquitin-like"/>
    <property type="match status" value="1"/>
</dbReference>
<evidence type="ECO:0000313" key="3">
    <source>
        <dbReference type="EMBL" id="KAL3093031.1"/>
    </source>
</evidence>
<evidence type="ECO:0000259" key="2">
    <source>
        <dbReference type="PROSITE" id="PS50033"/>
    </source>
</evidence>
<dbReference type="AlphaFoldDB" id="A0ABD2JQY3"/>
<dbReference type="SUPFAM" id="SSF52833">
    <property type="entry name" value="Thioredoxin-like"/>
    <property type="match status" value="1"/>
</dbReference>
<dbReference type="PANTHER" id="PTHR23322:SF96">
    <property type="entry name" value="FAS-ASSOCIATED FACTOR 1"/>
    <property type="match status" value="1"/>
</dbReference>
<accession>A0ABD2JQY3</accession>
<evidence type="ECO:0000313" key="4">
    <source>
        <dbReference type="Proteomes" id="UP001620645"/>
    </source>
</evidence>
<dbReference type="SMART" id="SM00594">
    <property type="entry name" value="UAS"/>
    <property type="match status" value="1"/>
</dbReference>
<dbReference type="InterPro" id="IPR036249">
    <property type="entry name" value="Thioredoxin-like_sf"/>
</dbReference>
<dbReference type="InterPro" id="IPR029071">
    <property type="entry name" value="Ubiquitin-like_domsf"/>
</dbReference>
<evidence type="ECO:0000256" key="1">
    <source>
        <dbReference type="SAM" id="MobiDB-lite"/>
    </source>
</evidence>
<comment type="caution">
    <text evidence="3">The sequence shown here is derived from an EMBL/GenBank/DDBJ whole genome shotgun (WGS) entry which is preliminary data.</text>
</comment>
<protein>
    <recommendedName>
        <fullName evidence="2">UBX domain-containing protein</fullName>
    </recommendedName>
</protein>
<dbReference type="Pfam" id="PF00789">
    <property type="entry name" value="UBX"/>
    <property type="match status" value="1"/>
</dbReference>
<dbReference type="InterPro" id="IPR049483">
    <property type="entry name" value="FAF1_2-like_UAS"/>
</dbReference>
<feature type="region of interest" description="Disordered" evidence="1">
    <location>
        <begin position="203"/>
        <end position="259"/>
    </location>
</feature>
<dbReference type="PANTHER" id="PTHR23322">
    <property type="entry name" value="FAS-ASSOCIATED PROTEIN"/>
    <property type="match status" value="1"/>
</dbReference>
<reference evidence="3 4" key="1">
    <citation type="submission" date="2024-10" db="EMBL/GenBank/DDBJ databases">
        <authorList>
            <person name="Kim D."/>
        </authorList>
    </citation>
    <scope>NUCLEOTIDE SEQUENCE [LARGE SCALE GENOMIC DNA]</scope>
    <source>
        <strain evidence="3">Taebaek</strain>
    </source>
</reference>
<gene>
    <name evidence="3" type="ORF">niasHS_004633</name>
</gene>
<name>A0ABD2JQY3_HETSC</name>
<feature type="domain" description="UBX" evidence="2">
    <location>
        <begin position="279"/>
        <end position="357"/>
    </location>
</feature>
<dbReference type="InterPro" id="IPR050730">
    <property type="entry name" value="UBX_domain-protein"/>
</dbReference>
<dbReference type="Pfam" id="PF21021">
    <property type="entry name" value="FAF1"/>
    <property type="match status" value="1"/>
</dbReference>
<proteinExistence type="predicted"/>
<dbReference type="InterPro" id="IPR001012">
    <property type="entry name" value="UBX_dom"/>
</dbReference>
<dbReference type="Gene3D" id="3.10.20.90">
    <property type="entry name" value="Phosphatidylinositol 3-kinase Catalytic Subunit, Chain A, domain 1"/>
    <property type="match status" value="1"/>
</dbReference>
<dbReference type="InterPro" id="IPR006577">
    <property type="entry name" value="UAS"/>
</dbReference>
<keyword evidence="4" id="KW-1185">Reference proteome</keyword>
<organism evidence="3 4">
    <name type="scientific">Heterodera schachtii</name>
    <name type="common">Sugarbeet cyst nematode worm</name>
    <name type="synonym">Tylenchus schachtii</name>
    <dbReference type="NCBI Taxonomy" id="97005"/>
    <lineage>
        <taxon>Eukaryota</taxon>
        <taxon>Metazoa</taxon>
        <taxon>Ecdysozoa</taxon>
        <taxon>Nematoda</taxon>
        <taxon>Chromadorea</taxon>
        <taxon>Rhabditida</taxon>
        <taxon>Tylenchina</taxon>
        <taxon>Tylenchomorpha</taxon>
        <taxon>Tylenchoidea</taxon>
        <taxon>Heteroderidae</taxon>
        <taxon>Heteroderinae</taxon>
        <taxon>Heterodera</taxon>
    </lineage>
</organism>
<dbReference type="PROSITE" id="PS50033">
    <property type="entry name" value="UBX"/>
    <property type="match status" value="1"/>
</dbReference>
<sequence>MDGDGDESYCDSDLELERSSSANNVNQLPLVPTEFTSIPEAMQNFNAVFDSRYGAQHAPFFQGSLQEAIAEAFDSPAGGAEHRRPLAIYLHDDRSVAAHIFAQTVMSNVNVSNLLKCQFVLWAWDVSLADNKKHLFDWLELVNLTEVSNSIKMVPPTKFPMLIVLIKERAVISRTSVIYGQDTAVNAVQKLMEGLDQYMAIKQQDEEQQRRRTEREQFRREQSDEYQRGLAADRARQEEQKRRKQQEQEEAVKRAQNEKERKEHLDCLAKLLPTEPAESEQEVITIRLRLPNGQAKLRRFRECESLEVLLVYAATLGYDADRYRIWTSDMPRKEVSTLETSKSFAQLNWTKREQLNIEEK</sequence>
<dbReference type="EMBL" id="JBICCN010000114">
    <property type="protein sequence ID" value="KAL3093031.1"/>
    <property type="molecule type" value="Genomic_DNA"/>
</dbReference>
<dbReference type="Gene3D" id="3.40.30.10">
    <property type="entry name" value="Glutaredoxin"/>
    <property type="match status" value="1"/>
</dbReference>
<dbReference type="Proteomes" id="UP001620645">
    <property type="component" value="Unassembled WGS sequence"/>
</dbReference>